<gene>
    <name evidence="1" type="ORF">EIN_467480</name>
</gene>
<protein>
    <submittedName>
        <fullName evidence="1">Uncharacterized protein</fullName>
    </submittedName>
</protein>
<dbReference type="EMBL" id="KB207240">
    <property type="protein sequence ID" value="ELP83664.1"/>
    <property type="molecule type" value="Genomic_DNA"/>
</dbReference>
<proteinExistence type="predicted"/>
<dbReference type="VEuPathDB" id="AmoebaDB:EIN_467480"/>
<dbReference type="Proteomes" id="UP000014680">
    <property type="component" value="Unassembled WGS sequence"/>
</dbReference>
<dbReference type="KEGG" id="eiv:EIN_467480"/>
<organism evidence="1 2">
    <name type="scientific">Entamoeba invadens IP1</name>
    <dbReference type="NCBI Taxonomy" id="370355"/>
    <lineage>
        <taxon>Eukaryota</taxon>
        <taxon>Amoebozoa</taxon>
        <taxon>Evosea</taxon>
        <taxon>Archamoebae</taxon>
        <taxon>Mastigamoebida</taxon>
        <taxon>Entamoebidae</taxon>
        <taxon>Entamoeba</taxon>
    </lineage>
</organism>
<sequence>MSYSPNDESEDEYYIDEKLMPKAERSIGTSFRCGETLSDITSKHIIALQKIINKYNLKELDMLKQCNKEINRYINNNPEVNSINTKDLNATIYINGYVFCKIKGKQ</sequence>
<dbReference type="GeneID" id="14882654"/>
<dbReference type="RefSeq" id="XP_004183010.1">
    <property type="nucleotide sequence ID" value="XM_004182962.1"/>
</dbReference>
<name>A0A0A1TUH1_ENTIV</name>
<keyword evidence="2" id="KW-1185">Reference proteome</keyword>
<accession>A0A0A1TUH1</accession>
<reference evidence="1 2" key="1">
    <citation type="submission" date="2012-10" db="EMBL/GenBank/DDBJ databases">
        <authorList>
            <person name="Zafar N."/>
            <person name="Inman J."/>
            <person name="Hall N."/>
            <person name="Lorenzi H."/>
            <person name="Caler E."/>
        </authorList>
    </citation>
    <scope>NUCLEOTIDE SEQUENCE [LARGE SCALE GENOMIC DNA]</scope>
    <source>
        <strain evidence="1 2">IP1</strain>
    </source>
</reference>
<feature type="non-terminal residue" evidence="1">
    <location>
        <position position="106"/>
    </location>
</feature>
<dbReference type="AlphaFoldDB" id="A0A0A1TUH1"/>
<evidence type="ECO:0000313" key="1">
    <source>
        <dbReference type="EMBL" id="ELP83664.1"/>
    </source>
</evidence>
<evidence type="ECO:0000313" key="2">
    <source>
        <dbReference type="Proteomes" id="UP000014680"/>
    </source>
</evidence>